<feature type="chain" id="PRO_5019042970" evidence="1">
    <location>
        <begin position="24"/>
        <end position="469"/>
    </location>
</feature>
<reference evidence="4 5" key="1">
    <citation type="submission" date="2018-08" db="EMBL/GenBank/DDBJ databases">
        <title>A genome reference for cultivated species of the human gut microbiota.</title>
        <authorList>
            <person name="Zou Y."/>
            <person name="Xue W."/>
            <person name="Luo G."/>
        </authorList>
    </citation>
    <scope>NUCLEOTIDE SEQUENCE [LARGE SCALE GENOMIC DNA]</scope>
    <source>
        <strain evidence="4 5">AF24-2</strain>
    </source>
</reference>
<dbReference type="Gene3D" id="3.20.20.80">
    <property type="entry name" value="Glycosidases"/>
    <property type="match status" value="1"/>
</dbReference>
<evidence type="ECO:0000256" key="1">
    <source>
        <dbReference type="SAM" id="SignalP"/>
    </source>
</evidence>
<evidence type="ECO:0000313" key="5">
    <source>
        <dbReference type="Proteomes" id="UP000285864"/>
    </source>
</evidence>
<dbReference type="PANTHER" id="PTHR37836:SF3">
    <property type="entry name" value="ENDOGLUCANASE"/>
    <property type="match status" value="1"/>
</dbReference>
<dbReference type="EMBL" id="QRUU01000042">
    <property type="protein sequence ID" value="RGR94794.1"/>
    <property type="molecule type" value="Genomic_DNA"/>
</dbReference>
<dbReference type="Pfam" id="PF13204">
    <property type="entry name" value="Apiosidase"/>
    <property type="match status" value="1"/>
</dbReference>
<feature type="domain" description="Apiosidase-like catalytic" evidence="3">
    <location>
        <begin position="36"/>
        <end position="367"/>
    </location>
</feature>
<evidence type="ECO:0000259" key="3">
    <source>
        <dbReference type="Pfam" id="PF13204"/>
    </source>
</evidence>
<dbReference type="InterPro" id="IPR017853">
    <property type="entry name" value="GH"/>
</dbReference>
<feature type="domain" description="Putative collagen-binding" evidence="2">
    <location>
        <begin position="369"/>
        <end position="458"/>
    </location>
</feature>
<keyword evidence="5" id="KW-1185">Reference proteome</keyword>
<keyword evidence="1" id="KW-0732">Signal</keyword>
<dbReference type="Proteomes" id="UP000285864">
    <property type="component" value="Unassembled WGS sequence"/>
</dbReference>
<evidence type="ECO:0000313" key="4">
    <source>
        <dbReference type="EMBL" id="RGR94794.1"/>
    </source>
</evidence>
<dbReference type="InterPro" id="IPR025277">
    <property type="entry name" value="Apiosidase-like_cat_dom"/>
</dbReference>
<proteinExistence type="predicted"/>
<feature type="signal peptide" evidence="1">
    <location>
        <begin position="1"/>
        <end position="23"/>
    </location>
</feature>
<dbReference type="AlphaFoldDB" id="A0A412GJ17"/>
<comment type="caution">
    <text evidence="4">The sequence shown here is derived from an EMBL/GenBank/DDBJ whole genome shotgun (WGS) entry which is preliminary data.</text>
</comment>
<name>A0A412GJ17_9BACT</name>
<dbReference type="SUPFAM" id="SSF51445">
    <property type="entry name" value="(Trans)glycosidases"/>
    <property type="match status" value="1"/>
</dbReference>
<dbReference type="Pfam" id="PF12904">
    <property type="entry name" value="Collagen_bind_2"/>
    <property type="match status" value="1"/>
</dbReference>
<evidence type="ECO:0000259" key="2">
    <source>
        <dbReference type="Pfam" id="PF12904"/>
    </source>
</evidence>
<dbReference type="InterPro" id="IPR024749">
    <property type="entry name" value="Collagen-bd_put"/>
</dbReference>
<accession>A0A412GJ17</accession>
<dbReference type="PANTHER" id="PTHR37836">
    <property type="entry name" value="LMO1036 PROTEIN"/>
    <property type="match status" value="1"/>
</dbReference>
<organism evidence="4 5">
    <name type="scientific">Phocaeicola coprocola</name>
    <dbReference type="NCBI Taxonomy" id="310298"/>
    <lineage>
        <taxon>Bacteria</taxon>
        <taxon>Pseudomonadati</taxon>
        <taxon>Bacteroidota</taxon>
        <taxon>Bacteroidia</taxon>
        <taxon>Bacteroidales</taxon>
        <taxon>Bacteroidaceae</taxon>
        <taxon>Phocaeicola</taxon>
    </lineage>
</organism>
<protein>
    <submittedName>
        <fullName evidence="4">DUF4038 domain-containing protein</fullName>
    </submittedName>
</protein>
<gene>
    <name evidence="4" type="ORF">DWY20_09890</name>
</gene>
<sequence length="469" mass="53925">MKYLTKLAGIVLSCLAVASTMNAQLPWKNGKLEVSAEGRYLKHQNGQPFFWLGDTGWLMSQRLNREEVAFYLDNCSRAGFNVVQVQTLNGVPSMNVYGQYSMTDGFDFSHIDKKGVYGYWDHMDYIIRTAESKGIYIGMVCIWGGLVKSGQMDVEEAKAYGTFLAERYKDNPNIVWIIGGDTRGDVKTEVWETLARTIRSIDKNHLMTFHPFGRTMSATWFNDADWLDFNMFQSGHRRYGQTKGDGDNLADSNVAEDNWRYVEASLAKKPLKPVLDAEPSYEGIPHGLHNPKECRWTADDVRRYAYWSVFAGSFGHTYGNNSIMQFYREGYAPAYGAQETWQEALKDEGFNQMKYLKELMLRFPFFERIPDQSVIAGTNGERYDRAIATRGNDYLLVYNYSARPMQIDLTKISGEKKKAWWFNPQNGSMTYIGEFENKITDFQYDAPYMRGEDRVLVVTDATKDYVNEK</sequence>